<sequence>MVVRVFATKYNWAKVAQDEAMGEGISGMLEDRVGQVIDVGVRSQEWCTCRMIKNKRMEEATMEAKIGGRSFDGSGWKRFKEDEDVYVENLIHNISWEVQSDVKHHISFKKSSLFNSINLWEKCSYTSPEL</sequence>
<dbReference type="EMBL" id="PKMF04000364">
    <property type="protein sequence ID" value="KAK7835780.1"/>
    <property type="molecule type" value="Genomic_DNA"/>
</dbReference>
<name>A0AAW0KAN7_QUESU</name>
<protein>
    <submittedName>
        <fullName evidence="1">Uncharacterized protein</fullName>
    </submittedName>
</protein>
<dbReference type="AlphaFoldDB" id="A0AAW0KAN7"/>
<accession>A0AAW0KAN7</accession>
<proteinExistence type="predicted"/>
<evidence type="ECO:0000313" key="2">
    <source>
        <dbReference type="Proteomes" id="UP000237347"/>
    </source>
</evidence>
<gene>
    <name evidence="1" type="ORF">CFP56_023055</name>
</gene>
<keyword evidence="2" id="KW-1185">Reference proteome</keyword>
<reference evidence="1 2" key="1">
    <citation type="journal article" date="2018" name="Sci. Data">
        <title>The draft genome sequence of cork oak.</title>
        <authorList>
            <person name="Ramos A.M."/>
            <person name="Usie A."/>
            <person name="Barbosa P."/>
            <person name="Barros P.M."/>
            <person name="Capote T."/>
            <person name="Chaves I."/>
            <person name="Simoes F."/>
            <person name="Abreu I."/>
            <person name="Carrasquinho I."/>
            <person name="Faro C."/>
            <person name="Guimaraes J.B."/>
            <person name="Mendonca D."/>
            <person name="Nobrega F."/>
            <person name="Rodrigues L."/>
            <person name="Saibo N.J.M."/>
            <person name="Varela M.C."/>
            <person name="Egas C."/>
            <person name="Matos J."/>
            <person name="Miguel C.M."/>
            <person name="Oliveira M.M."/>
            <person name="Ricardo C.P."/>
            <person name="Goncalves S."/>
        </authorList>
    </citation>
    <scope>NUCLEOTIDE SEQUENCE [LARGE SCALE GENOMIC DNA]</scope>
    <source>
        <strain evidence="2">cv. HL8</strain>
    </source>
</reference>
<dbReference type="Proteomes" id="UP000237347">
    <property type="component" value="Unassembled WGS sequence"/>
</dbReference>
<evidence type="ECO:0000313" key="1">
    <source>
        <dbReference type="EMBL" id="KAK7835780.1"/>
    </source>
</evidence>
<comment type="caution">
    <text evidence="1">The sequence shown here is derived from an EMBL/GenBank/DDBJ whole genome shotgun (WGS) entry which is preliminary data.</text>
</comment>
<organism evidence="1 2">
    <name type="scientific">Quercus suber</name>
    <name type="common">Cork oak</name>
    <dbReference type="NCBI Taxonomy" id="58331"/>
    <lineage>
        <taxon>Eukaryota</taxon>
        <taxon>Viridiplantae</taxon>
        <taxon>Streptophyta</taxon>
        <taxon>Embryophyta</taxon>
        <taxon>Tracheophyta</taxon>
        <taxon>Spermatophyta</taxon>
        <taxon>Magnoliopsida</taxon>
        <taxon>eudicotyledons</taxon>
        <taxon>Gunneridae</taxon>
        <taxon>Pentapetalae</taxon>
        <taxon>rosids</taxon>
        <taxon>fabids</taxon>
        <taxon>Fagales</taxon>
        <taxon>Fagaceae</taxon>
        <taxon>Quercus</taxon>
    </lineage>
</organism>